<keyword evidence="3" id="KW-0735">Signal-anchor</keyword>
<dbReference type="GO" id="GO:0000139">
    <property type="term" value="C:Golgi membrane"/>
    <property type="evidence" value="ECO:0007669"/>
    <property type="project" value="UniProtKB-SubCell"/>
</dbReference>
<comment type="similarity">
    <text evidence="2">Belongs to the glycosyltransferase 47 family.</text>
</comment>
<evidence type="ECO:0000313" key="8">
    <source>
        <dbReference type="EMBL" id="OAE28313.1"/>
    </source>
</evidence>
<dbReference type="InterPro" id="IPR004263">
    <property type="entry name" value="Exostosin"/>
</dbReference>
<dbReference type="InterPro" id="IPR040911">
    <property type="entry name" value="Exostosin_GT47"/>
</dbReference>
<feature type="compositionally biased region" description="Low complexity" evidence="5">
    <location>
        <begin position="10"/>
        <end position="22"/>
    </location>
</feature>
<dbReference type="Pfam" id="PF03016">
    <property type="entry name" value="Exostosin_GT47"/>
    <property type="match status" value="1"/>
</dbReference>
<evidence type="ECO:0000256" key="5">
    <source>
        <dbReference type="SAM" id="MobiDB-lite"/>
    </source>
</evidence>
<feature type="domain" description="Exostosin GT47" evidence="7">
    <location>
        <begin position="156"/>
        <end position="427"/>
    </location>
</feature>
<evidence type="ECO:0000259" key="7">
    <source>
        <dbReference type="Pfam" id="PF03016"/>
    </source>
</evidence>
<reference evidence="8" key="1">
    <citation type="submission" date="2016-03" db="EMBL/GenBank/DDBJ databases">
        <title>Mechanisms controlling the formation of the plant cell surface in tip-growing cells are functionally conserved among land plants.</title>
        <authorList>
            <person name="Honkanen S."/>
            <person name="Jones V.A."/>
            <person name="Morieri G."/>
            <person name="Champion C."/>
            <person name="Hetherington A.J."/>
            <person name="Kelly S."/>
            <person name="Saint-Marcoux D."/>
            <person name="Proust H."/>
            <person name="Prescott H."/>
            <person name="Dolan L."/>
        </authorList>
    </citation>
    <scope>NUCLEOTIDE SEQUENCE [LARGE SCALE GENOMIC DNA]</scope>
    <source>
        <tissue evidence="8">Whole gametophyte</tissue>
    </source>
</reference>
<dbReference type="GO" id="GO:0016757">
    <property type="term" value="F:glycosyltransferase activity"/>
    <property type="evidence" value="ECO:0007669"/>
    <property type="project" value="InterPro"/>
</dbReference>
<sequence length="510" mass="57699">MVSKSDDAIGKSSSSESNGGKSGLSIRQGVIMAVIAYTAITALLLGRAYKNRSLTVTHNSKFLISIHDRTVSNALSEDRPEEDLMLLEEEPERVVPDDGSNSSSVGLRLAAALGEDNNSENNNDEVISEDANEEDWRDRLYHSSVVFGLNYEEMISSFKIFVYSRLDHAFAALSGSADGDEVRYIDDLFFQTLYQSDFVTNEPEKAHLYFIPVSIRALWNDERVGPLKMGRFLNKYIQGLRDDYPYWQRTLGADHAIVVCHDYKEDGSRNALELKKNVIQVSCSPLAGAQTFFPHKDFAIPPFRRPIDPSTAREIEVSERTKLLYHSGRDSKGLTRMWHEDGDVLLQADDVASDIDHKHLLSSKYCLILAPEETSRVVDALRFGCVPVIVSDGRMYDLPYQDVLNWNEFAVVLSVKNLKHLKRLLQDMSQEQYKRMQILGLEASKHMEWHTPPQDQDAFYMALYDLWSGMTHPSVDYKQEVRLQICKSDAHLSSFPKALKGQSSVLITVS</sequence>
<feature type="transmembrane region" description="Helical" evidence="6">
    <location>
        <begin position="26"/>
        <end position="45"/>
    </location>
</feature>
<evidence type="ECO:0000256" key="6">
    <source>
        <dbReference type="SAM" id="Phobius"/>
    </source>
</evidence>
<dbReference type="AlphaFoldDB" id="A0A176W6G6"/>
<feature type="region of interest" description="Disordered" evidence="5">
    <location>
        <begin position="1"/>
        <end position="22"/>
    </location>
</feature>
<evidence type="ECO:0000313" key="9">
    <source>
        <dbReference type="Proteomes" id="UP000077202"/>
    </source>
</evidence>
<name>A0A176W6G6_MARPO</name>
<accession>A0A176W6G6</accession>
<evidence type="ECO:0000256" key="4">
    <source>
        <dbReference type="ARBA" id="ARBA00023034"/>
    </source>
</evidence>
<comment type="subcellular location">
    <subcellularLocation>
        <location evidence="1">Golgi apparatus membrane</location>
        <topology evidence="1">Single-pass type II membrane protein</topology>
    </subcellularLocation>
</comment>
<evidence type="ECO:0000256" key="3">
    <source>
        <dbReference type="ARBA" id="ARBA00022968"/>
    </source>
</evidence>
<comment type="caution">
    <text evidence="8">The sequence shown here is derived from an EMBL/GenBank/DDBJ whole genome shotgun (WGS) entry which is preliminary data.</text>
</comment>
<proteinExistence type="inferred from homology"/>
<evidence type="ECO:0000256" key="1">
    <source>
        <dbReference type="ARBA" id="ARBA00004323"/>
    </source>
</evidence>
<dbReference type="PANTHER" id="PTHR11062:SF401">
    <property type="entry name" value="EXOSTOSIN GT47 DOMAIN-CONTAINING PROTEIN"/>
    <property type="match status" value="1"/>
</dbReference>
<keyword evidence="9" id="KW-1185">Reference proteome</keyword>
<keyword evidence="6" id="KW-1133">Transmembrane helix</keyword>
<protein>
    <recommendedName>
        <fullName evidence="7">Exostosin GT47 domain-containing protein</fullName>
    </recommendedName>
</protein>
<dbReference type="PANTHER" id="PTHR11062">
    <property type="entry name" value="EXOSTOSIN HEPARAN SULFATE GLYCOSYLTRANSFERASE -RELATED"/>
    <property type="match status" value="1"/>
</dbReference>
<gene>
    <name evidence="8" type="ORF">AXG93_2490s1010</name>
</gene>
<dbReference type="Proteomes" id="UP000077202">
    <property type="component" value="Unassembled WGS sequence"/>
</dbReference>
<keyword evidence="6" id="KW-0812">Transmembrane</keyword>
<keyword evidence="6" id="KW-0472">Membrane</keyword>
<organism evidence="8 9">
    <name type="scientific">Marchantia polymorpha subsp. ruderalis</name>
    <dbReference type="NCBI Taxonomy" id="1480154"/>
    <lineage>
        <taxon>Eukaryota</taxon>
        <taxon>Viridiplantae</taxon>
        <taxon>Streptophyta</taxon>
        <taxon>Embryophyta</taxon>
        <taxon>Marchantiophyta</taxon>
        <taxon>Marchantiopsida</taxon>
        <taxon>Marchantiidae</taxon>
        <taxon>Marchantiales</taxon>
        <taxon>Marchantiaceae</taxon>
        <taxon>Marchantia</taxon>
    </lineage>
</organism>
<keyword evidence="4" id="KW-0333">Golgi apparatus</keyword>
<dbReference type="EMBL" id="LVLJ01001741">
    <property type="protein sequence ID" value="OAE28313.1"/>
    <property type="molecule type" value="Genomic_DNA"/>
</dbReference>
<evidence type="ECO:0000256" key="2">
    <source>
        <dbReference type="ARBA" id="ARBA00010271"/>
    </source>
</evidence>